<comment type="caution">
    <text evidence="2">The sequence shown here is derived from an EMBL/GenBank/DDBJ whole genome shotgun (WGS) entry which is preliminary data.</text>
</comment>
<dbReference type="InterPro" id="IPR058903">
    <property type="entry name" value="Spectrin_YLPM1-like"/>
</dbReference>
<reference evidence="2 3" key="1">
    <citation type="submission" date="2024-07" db="EMBL/GenBank/DDBJ databases">
        <title>Chromosome-level genome assembly of the water stick insect Ranatra chinensis (Heteroptera: Nepidae).</title>
        <authorList>
            <person name="Liu X."/>
        </authorList>
    </citation>
    <scope>NUCLEOTIDE SEQUENCE [LARGE SCALE GENOMIC DNA]</scope>
    <source>
        <strain evidence="2">Cailab_2021Rc</strain>
        <tissue evidence="2">Muscle</tissue>
    </source>
</reference>
<dbReference type="Pfam" id="PF26583">
    <property type="entry name" value="Spectrin_YLPM1"/>
    <property type="match status" value="1"/>
</dbReference>
<protein>
    <recommendedName>
        <fullName evidence="1">YLPM1-like spectrin repeat domain-containing protein</fullName>
    </recommendedName>
</protein>
<keyword evidence="3" id="KW-1185">Reference proteome</keyword>
<evidence type="ECO:0000313" key="3">
    <source>
        <dbReference type="Proteomes" id="UP001558652"/>
    </source>
</evidence>
<evidence type="ECO:0000313" key="2">
    <source>
        <dbReference type="EMBL" id="KAL1131873.1"/>
    </source>
</evidence>
<gene>
    <name evidence="2" type="ORF">AAG570_011484</name>
</gene>
<organism evidence="2 3">
    <name type="scientific">Ranatra chinensis</name>
    <dbReference type="NCBI Taxonomy" id="642074"/>
    <lineage>
        <taxon>Eukaryota</taxon>
        <taxon>Metazoa</taxon>
        <taxon>Ecdysozoa</taxon>
        <taxon>Arthropoda</taxon>
        <taxon>Hexapoda</taxon>
        <taxon>Insecta</taxon>
        <taxon>Pterygota</taxon>
        <taxon>Neoptera</taxon>
        <taxon>Paraneoptera</taxon>
        <taxon>Hemiptera</taxon>
        <taxon>Heteroptera</taxon>
        <taxon>Panheteroptera</taxon>
        <taxon>Nepomorpha</taxon>
        <taxon>Nepidae</taxon>
        <taxon>Ranatrinae</taxon>
        <taxon>Ranatra</taxon>
    </lineage>
</organism>
<dbReference type="Proteomes" id="UP001558652">
    <property type="component" value="Unassembled WGS sequence"/>
</dbReference>
<dbReference type="EMBL" id="JBFDAA010000006">
    <property type="protein sequence ID" value="KAL1131873.1"/>
    <property type="molecule type" value="Genomic_DNA"/>
</dbReference>
<sequence length="230" mass="25346">MQAWNQWGAQASGGTTYAGLSGFTTPTVATVPSPAVAAGTPPVAPLQGYPLGGYQWPNYPASAVGTYAGAQWPLGQQTQHWDHWQQWQQQYNQWQQQYGDKLGASGAGLVSQPASSVEGQASIPTSQPSIPMQVTNIQTVSSKRLNDGSGDGSQQEIKKLCMDGTQNSEWSAQKASANKDNLEELSEAEKLFDEQFRNWERQFNAWREQNANHPDTVRICNFTLMLYYPE</sequence>
<accession>A0ABD0Z707</accession>
<dbReference type="AlphaFoldDB" id="A0ABD0Z707"/>
<name>A0ABD0Z707_9HEMI</name>
<evidence type="ECO:0000259" key="1">
    <source>
        <dbReference type="Pfam" id="PF26583"/>
    </source>
</evidence>
<feature type="domain" description="YLPM1-like spectrin repeat" evidence="1">
    <location>
        <begin position="169"/>
        <end position="216"/>
    </location>
</feature>
<proteinExistence type="predicted"/>